<dbReference type="AlphaFoldDB" id="A0AAV2AZ67"/>
<dbReference type="Proteomes" id="UP001497382">
    <property type="component" value="Unassembled WGS sequence"/>
</dbReference>
<evidence type="ECO:0000313" key="3">
    <source>
        <dbReference type="Proteomes" id="UP001497382"/>
    </source>
</evidence>
<gene>
    <name evidence="2" type="ORF">LARSCL_LOCUS15860</name>
</gene>
<evidence type="ECO:0000313" key="2">
    <source>
        <dbReference type="EMBL" id="CAL1289318.1"/>
    </source>
</evidence>
<evidence type="ECO:0000256" key="1">
    <source>
        <dbReference type="SAM" id="Phobius"/>
    </source>
</evidence>
<dbReference type="EMBL" id="CAXIEN010000246">
    <property type="protein sequence ID" value="CAL1289318.1"/>
    <property type="molecule type" value="Genomic_DNA"/>
</dbReference>
<keyword evidence="3" id="KW-1185">Reference proteome</keyword>
<accession>A0AAV2AZ67</accession>
<keyword evidence="1" id="KW-1133">Transmembrane helix</keyword>
<comment type="caution">
    <text evidence="2">The sequence shown here is derived from an EMBL/GenBank/DDBJ whole genome shotgun (WGS) entry which is preliminary data.</text>
</comment>
<feature type="transmembrane region" description="Helical" evidence="1">
    <location>
        <begin position="107"/>
        <end position="126"/>
    </location>
</feature>
<sequence length="132" mass="14718">MKFIPLFLLSDYQNYGSCLSKPALKVQFLGVCLAEYAAELTDLGNLDMSNIQDYSDKVMKFICPNRENILNCGYGQVKAACGEPSEKFVRQLIDPFNELAKETCDGASIPSISIALIFLQLLIAMFSSRKIF</sequence>
<name>A0AAV2AZ67_9ARAC</name>
<keyword evidence="1" id="KW-0812">Transmembrane</keyword>
<protein>
    <submittedName>
        <fullName evidence="2">Uncharacterized protein</fullName>
    </submittedName>
</protein>
<reference evidence="2 3" key="1">
    <citation type="submission" date="2024-04" db="EMBL/GenBank/DDBJ databases">
        <authorList>
            <person name="Rising A."/>
            <person name="Reimegard J."/>
            <person name="Sonavane S."/>
            <person name="Akerstrom W."/>
            <person name="Nylinder S."/>
            <person name="Hedman E."/>
            <person name="Kallberg Y."/>
        </authorList>
    </citation>
    <scope>NUCLEOTIDE SEQUENCE [LARGE SCALE GENOMIC DNA]</scope>
</reference>
<organism evidence="2 3">
    <name type="scientific">Larinioides sclopetarius</name>
    <dbReference type="NCBI Taxonomy" id="280406"/>
    <lineage>
        <taxon>Eukaryota</taxon>
        <taxon>Metazoa</taxon>
        <taxon>Ecdysozoa</taxon>
        <taxon>Arthropoda</taxon>
        <taxon>Chelicerata</taxon>
        <taxon>Arachnida</taxon>
        <taxon>Araneae</taxon>
        <taxon>Araneomorphae</taxon>
        <taxon>Entelegynae</taxon>
        <taxon>Araneoidea</taxon>
        <taxon>Araneidae</taxon>
        <taxon>Larinioides</taxon>
    </lineage>
</organism>
<keyword evidence="1" id="KW-0472">Membrane</keyword>
<proteinExistence type="predicted"/>